<gene>
    <name evidence="7" type="ORF">NSU_0697</name>
</gene>
<dbReference type="Gene3D" id="3.40.140.10">
    <property type="entry name" value="Cytidine Deaminase, domain 2"/>
    <property type="match status" value="1"/>
</dbReference>
<accession>G6E8M6</accession>
<name>G6E8M6_9SPHN</name>
<protein>
    <submittedName>
        <fullName evidence="7">PAD1/JAB1 superfamily metal-dependent protease</fullName>
    </submittedName>
</protein>
<sequence>MVVEVTSAVLARLLEEAQKAAPRECCGVLMGQGTRIDEVRAAANLAPEPERRFEIDPLVLLASHKEARAGGRQVVGYYHSHPAGHPVPSATDCEHASGDRRVWAIVAGEQVALWRDGAEGFERIEMRVTDA</sequence>
<dbReference type="STRING" id="1088721.JI59_16640"/>
<dbReference type="InterPro" id="IPR028090">
    <property type="entry name" value="JAB_dom_prok"/>
</dbReference>
<dbReference type="EMBL" id="AGFM01000009">
    <property type="protein sequence ID" value="EHJ62100.1"/>
    <property type="molecule type" value="Genomic_DNA"/>
</dbReference>
<dbReference type="PANTHER" id="PTHR34858:SF1">
    <property type="entry name" value="CYSO-CYSTEINE PEPTIDASE"/>
    <property type="match status" value="1"/>
</dbReference>
<comment type="caution">
    <text evidence="7">The sequence shown here is derived from an EMBL/GenBank/DDBJ whole genome shotgun (WGS) entry which is preliminary data.</text>
</comment>
<evidence type="ECO:0000256" key="2">
    <source>
        <dbReference type="ARBA" id="ARBA00022723"/>
    </source>
</evidence>
<dbReference type="SMART" id="SM00232">
    <property type="entry name" value="JAB_MPN"/>
    <property type="match status" value="1"/>
</dbReference>
<keyword evidence="1 7" id="KW-0645">Protease</keyword>
<evidence type="ECO:0000256" key="5">
    <source>
        <dbReference type="ARBA" id="ARBA00023049"/>
    </source>
</evidence>
<dbReference type="GO" id="GO:0008235">
    <property type="term" value="F:metalloexopeptidase activity"/>
    <property type="evidence" value="ECO:0007669"/>
    <property type="project" value="TreeGrafter"/>
</dbReference>
<dbReference type="eggNOG" id="COG1310">
    <property type="taxonomic scope" value="Bacteria"/>
</dbReference>
<proteinExistence type="predicted"/>
<dbReference type="PROSITE" id="PS50249">
    <property type="entry name" value="MPN"/>
    <property type="match status" value="1"/>
</dbReference>
<reference evidence="7 8" key="1">
    <citation type="journal article" date="2012" name="J. Bacteriol.">
        <title>Genome sequence of benzo(a)pyrene-degrading bacterium Novosphingobium pentaromativorans US6-1.</title>
        <authorList>
            <person name="Luo Y.R."/>
            <person name="Kang S.G."/>
            <person name="Kim S.J."/>
            <person name="Kim M.R."/>
            <person name="Li N."/>
            <person name="Lee J.H."/>
            <person name="Kwon K.K."/>
        </authorList>
    </citation>
    <scope>NUCLEOTIDE SEQUENCE [LARGE SCALE GENOMIC DNA]</scope>
    <source>
        <strain evidence="7 8">US6-1</strain>
    </source>
</reference>
<dbReference type="GO" id="GO:0006508">
    <property type="term" value="P:proteolysis"/>
    <property type="evidence" value="ECO:0007669"/>
    <property type="project" value="UniProtKB-KW"/>
</dbReference>
<dbReference type="Pfam" id="PF14464">
    <property type="entry name" value="Prok-JAB"/>
    <property type="match status" value="1"/>
</dbReference>
<keyword evidence="8" id="KW-1185">Reference proteome</keyword>
<dbReference type="GO" id="GO:0008270">
    <property type="term" value="F:zinc ion binding"/>
    <property type="evidence" value="ECO:0007669"/>
    <property type="project" value="TreeGrafter"/>
</dbReference>
<dbReference type="PATRIC" id="fig|1088721.3.peg.688"/>
<dbReference type="SUPFAM" id="SSF102712">
    <property type="entry name" value="JAB1/MPN domain"/>
    <property type="match status" value="1"/>
</dbReference>
<dbReference type="InterPro" id="IPR000555">
    <property type="entry name" value="JAMM/MPN+_dom"/>
</dbReference>
<keyword evidence="2" id="KW-0479">Metal-binding</keyword>
<dbReference type="Proteomes" id="UP000004030">
    <property type="component" value="Unassembled WGS sequence"/>
</dbReference>
<dbReference type="InterPro" id="IPR037518">
    <property type="entry name" value="MPN"/>
</dbReference>
<keyword evidence="4" id="KW-0862">Zinc</keyword>
<dbReference type="RefSeq" id="WP_007011613.1">
    <property type="nucleotide sequence ID" value="NZ_AGFM01000009.1"/>
</dbReference>
<feature type="domain" description="MPN" evidence="6">
    <location>
        <begin position="3"/>
        <end position="130"/>
    </location>
</feature>
<dbReference type="AlphaFoldDB" id="G6E8M6"/>
<dbReference type="KEGG" id="npn:JI59_16640"/>
<keyword evidence="5" id="KW-0482">Metalloprotease</keyword>
<organism evidence="7 8">
    <name type="scientific">Novosphingobium pentaromativorans US6-1</name>
    <dbReference type="NCBI Taxonomy" id="1088721"/>
    <lineage>
        <taxon>Bacteria</taxon>
        <taxon>Pseudomonadati</taxon>
        <taxon>Pseudomonadota</taxon>
        <taxon>Alphaproteobacteria</taxon>
        <taxon>Sphingomonadales</taxon>
        <taxon>Sphingomonadaceae</taxon>
        <taxon>Novosphingobium</taxon>
    </lineage>
</organism>
<evidence type="ECO:0000256" key="3">
    <source>
        <dbReference type="ARBA" id="ARBA00022801"/>
    </source>
</evidence>
<evidence type="ECO:0000256" key="4">
    <source>
        <dbReference type="ARBA" id="ARBA00022833"/>
    </source>
</evidence>
<dbReference type="InterPro" id="IPR051929">
    <property type="entry name" value="VirAsm_ModProt"/>
</dbReference>
<evidence type="ECO:0000313" key="7">
    <source>
        <dbReference type="EMBL" id="EHJ62100.1"/>
    </source>
</evidence>
<dbReference type="OrthoDB" id="9802958at2"/>
<dbReference type="CDD" id="cd08070">
    <property type="entry name" value="MPN_like"/>
    <property type="match status" value="1"/>
</dbReference>
<evidence type="ECO:0000256" key="1">
    <source>
        <dbReference type="ARBA" id="ARBA00022670"/>
    </source>
</evidence>
<evidence type="ECO:0000313" key="8">
    <source>
        <dbReference type="Proteomes" id="UP000004030"/>
    </source>
</evidence>
<keyword evidence="3" id="KW-0378">Hydrolase</keyword>
<dbReference type="PANTHER" id="PTHR34858">
    <property type="entry name" value="CYSO-CYSTEINE PEPTIDASE"/>
    <property type="match status" value="1"/>
</dbReference>
<evidence type="ECO:0000259" key="6">
    <source>
        <dbReference type="PROSITE" id="PS50249"/>
    </source>
</evidence>